<dbReference type="RefSeq" id="WP_078519424.1">
    <property type="nucleotide sequence ID" value="NZ_MPZV01000001.1"/>
</dbReference>
<evidence type="ECO:0000313" key="1">
    <source>
        <dbReference type="EMBL" id="OOY25223.1"/>
    </source>
</evidence>
<sequence>MNLSIKLFSLALVATVLSGCVPSGTIKLSEKGDVREEALSEMVAMKKARMLSENCRRMSLITLGYNEFRDTDMRIALTEKAKAQGYTRRDLSKWASKLDHATLQNDLMNYIKSRKLVFGEPLTFCEAGEKEIAMKSQIGSYLYIRDIHGKTREELGVTIPKPEGK</sequence>
<dbReference type="InterPro" id="IPR020349">
    <property type="entry name" value="Uncharacterised_14.7kDa"/>
</dbReference>
<protein>
    <recommendedName>
        <fullName evidence="3">Lipoprotein</fullName>
    </recommendedName>
</protein>
<dbReference type="Pfam" id="PF17267">
    <property type="entry name" value="DUF5333"/>
    <property type="match status" value="1"/>
</dbReference>
<reference evidence="1 2" key="1">
    <citation type="submission" date="2016-11" db="EMBL/GenBank/DDBJ databases">
        <title>A multilocus sequence analysis scheme for characterization of bacteria in the genus Thioclava.</title>
        <authorList>
            <person name="Liu Y."/>
            <person name="Shao Z."/>
        </authorList>
    </citation>
    <scope>NUCLEOTIDE SEQUENCE [LARGE SCALE GENOMIC DNA]</scope>
    <source>
        <strain evidence="1 2">TAW-CT134</strain>
    </source>
</reference>
<accession>A0ABX3N016</accession>
<dbReference type="Proteomes" id="UP000190787">
    <property type="component" value="Unassembled WGS sequence"/>
</dbReference>
<organism evidence="1 2">
    <name type="scientific">Thioclava sediminum</name>
    <dbReference type="NCBI Taxonomy" id="1915319"/>
    <lineage>
        <taxon>Bacteria</taxon>
        <taxon>Pseudomonadati</taxon>
        <taxon>Pseudomonadota</taxon>
        <taxon>Alphaproteobacteria</taxon>
        <taxon>Rhodobacterales</taxon>
        <taxon>Paracoccaceae</taxon>
        <taxon>Thioclava</taxon>
    </lineage>
</organism>
<proteinExistence type="predicted"/>
<gene>
    <name evidence="1" type="ORF">BMI91_02020</name>
</gene>
<evidence type="ECO:0008006" key="3">
    <source>
        <dbReference type="Google" id="ProtNLM"/>
    </source>
</evidence>
<evidence type="ECO:0000313" key="2">
    <source>
        <dbReference type="Proteomes" id="UP000190787"/>
    </source>
</evidence>
<keyword evidence="2" id="KW-1185">Reference proteome</keyword>
<comment type="caution">
    <text evidence="1">The sequence shown here is derived from an EMBL/GenBank/DDBJ whole genome shotgun (WGS) entry which is preliminary data.</text>
</comment>
<dbReference type="PROSITE" id="PS51257">
    <property type="entry name" value="PROKAR_LIPOPROTEIN"/>
    <property type="match status" value="1"/>
</dbReference>
<dbReference type="EMBL" id="MPZV01000001">
    <property type="protein sequence ID" value="OOY25223.1"/>
    <property type="molecule type" value="Genomic_DNA"/>
</dbReference>
<name>A0ABX3N016_9RHOB</name>